<organism evidence="4 5">
    <name type="scientific">Ruminococcus flavefaciens</name>
    <dbReference type="NCBI Taxonomy" id="1265"/>
    <lineage>
        <taxon>Bacteria</taxon>
        <taxon>Bacillati</taxon>
        <taxon>Bacillota</taxon>
        <taxon>Clostridia</taxon>
        <taxon>Eubacteriales</taxon>
        <taxon>Oscillospiraceae</taxon>
        <taxon>Ruminococcus</taxon>
    </lineage>
</organism>
<dbReference type="InterPro" id="IPR029056">
    <property type="entry name" value="Ribokinase-like"/>
</dbReference>
<reference evidence="4 5" key="1">
    <citation type="submission" date="2016-11" db="EMBL/GenBank/DDBJ databases">
        <authorList>
            <person name="Jaros S."/>
            <person name="Januszkiewicz K."/>
            <person name="Wedrychowicz H."/>
        </authorList>
    </citation>
    <scope>NUCLEOTIDE SEQUENCE [LARGE SCALE GENOMIC DNA]</scope>
    <source>
        <strain evidence="4 5">Y1</strain>
    </source>
</reference>
<dbReference type="SUPFAM" id="SSF53613">
    <property type="entry name" value="Ribokinase-like"/>
    <property type="match status" value="1"/>
</dbReference>
<dbReference type="OrthoDB" id="9775849at2"/>
<sequence>MNKIKLTALPCICADVFYGTEIIRPGGEALNFAAHASHFKDIDVTLLGVVGKDKYAEAIMDSISKLDIDKNHIRIDERYQTANNMTYLTESGDRYYKDDSWNGKILDNIVLNYNEIKILSRSDVVFVHFWASCFSQVVELKETLGFKLAVDFDVYRDFADMERFAPHVDFFMISGSEELLPKFKELSNKYRCLFNVSLAERGSVTYCNGQEFKVQAVKVERIIDTTGCGDSYHAGFVCSYMLENNIEKAMNVGSEIAAETLKHYGGF</sequence>
<accession>A0A1M7HRD7</accession>
<proteinExistence type="predicted"/>
<evidence type="ECO:0000259" key="3">
    <source>
        <dbReference type="Pfam" id="PF00294"/>
    </source>
</evidence>
<evidence type="ECO:0000256" key="1">
    <source>
        <dbReference type="ARBA" id="ARBA00022679"/>
    </source>
</evidence>
<dbReference type="Proteomes" id="UP000184394">
    <property type="component" value="Unassembled WGS sequence"/>
</dbReference>
<evidence type="ECO:0000313" key="4">
    <source>
        <dbReference type="EMBL" id="SHM31076.1"/>
    </source>
</evidence>
<protein>
    <submittedName>
        <fullName evidence="4">Fructoselysine 6-kinase</fullName>
    </submittedName>
</protein>
<dbReference type="InterPro" id="IPR011611">
    <property type="entry name" value="PfkB_dom"/>
</dbReference>
<dbReference type="PANTHER" id="PTHR10584:SF166">
    <property type="entry name" value="RIBOKINASE"/>
    <property type="match status" value="1"/>
</dbReference>
<keyword evidence="1" id="KW-0808">Transferase</keyword>
<dbReference type="AlphaFoldDB" id="A0A1M7HRD7"/>
<gene>
    <name evidence="4" type="ORF">SAMN04487860_10352</name>
</gene>
<dbReference type="PANTHER" id="PTHR10584">
    <property type="entry name" value="SUGAR KINASE"/>
    <property type="match status" value="1"/>
</dbReference>
<dbReference type="Pfam" id="PF00294">
    <property type="entry name" value="PfkB"/>
    <property type="match status" value="1"/>
</dbReference>
<evidence type="ECO:0000313" key="5">
    <source>
        <dbReference type="Proteomes" id="UP000184394"/>
    </source>
</evidence>
<keyword evidence="2 4" id="KW-0418">Kinase</keyword>
<feature type="domain" description="Carbohydrate kinase PfkB" evidence="3">
    <location>
        <begin position="24"/>
        <end position="265"/>
    </location>
</feature>
<name>A0A1M7HRD7_RUMFL</name>
<dbReference type="EMBL" id="FRCT01000003">
    <property type="protein sequence ID" value="SHM31076.1"/>
    <property type="molecule type" value="Genomic_DNA"/>
</dbReference>
<dbReference type="GO" id="GO:0016301">
    <property type="term" value="F:kinase activity"/>
    <property type="evidence" value="ECO:0007669"/>
    <property type="project" value="UniProtKB-KW"/>
</dbReference>
<dbReference type="Gene3D" id="3.40.1190.20">
    <property type="match status" value="1"/>
</dbReference>
<evidence type="ECO:0000256" key="2">
    <source>
        <dbReference type="ARBA" id="ARBA00022777"/>
    </source>
</evidence>
<dbReference type="RefSeq" id="WP_072949068.1">
    <property type="nucleotide sequence ID" value="NZ_FRCT01000003.1"/>
</dbReference>